<dbReference type="Pfam" id="PF13087">
    <property type="entry name" value="AAA_12"/>
    <property type="match status" value="1"/>
</dbReference>
<dbReference type="CDD" id="cd18042">
    <property type="entry name" value="DEXXQc_SETX"/>
    <property type="match status" value="1"/>
</dbReference>
<dbReference type="STRING" id="139825.A0A401GRS4"/>
<dbReference type="InterPro" id="IPR041677">
    <property type="entry name" value="DNA2/NAM7_AAA_11"/>
</dbReference>
<dbReference type="Pfam" id="PF23576">
    <property type="entry name" value="SEN1_barrel"/>
    <property type="match status" value="1"/>
</dbReference>
<evidence type="ECO:0000259" key="10">
    <source>
        <dbReference type="Pfam" id="PF23576"/>
    </source>
</evidence>
<dbReference type="PANTHER" id="PTHR10887:SF495">
    <property type="entry name" value="HELICASE SENATAXIN ISOFORM X1-RELATED"/>
    <property type="match status" value="1"/>
</dbReference>
<evidence type="ECO:0000256" key="2">
    <source>
        <dbReference type="ARBA" id="ARBA00022741"/>
    </source>
</evidence>
<evidence type="ECO:0000313" key="11">
    <source>
        <dbReference type="EMBL" id="GBE84925.1"/>
    </source>
</evidence>
<feature type="region of interest" description="Disordered" evidence="6">
    <location>
        <begin position="1809"/>
        <end position="1942"/>
    </location>
</feature>
<keyword evidence="2" id="KW-0547">Nucleotide-binding</keyword>
<feature type="compositionally biased region" description="Low complexity" evidence="6">
    <location>
        <begin position="1004"/>
        <end position="1013"/>
    </location>
</feature>
<dbReference type="GO" id="GO:0005694">
    <property type="term" value="C:chromosome"/>
    <property type="evidence" value="ECO:0007669"/>
    <property type="project" value="UniProtKB-ARBA"/>
</dbReference>
<dbReference type="InParanoid" id="A0A401GRS4"/>
<dbReference type="GO" id="GO:0006369">
    <property type="term" value="P:termination of RNA polymerase II transcription"/>
    <property type="evidence" value="ECO:0007669"/>
    <property type="project" value="TreeGrafter"/>
</dbReference>
<dbReference type="SUPFAM" id="SSF48371">
    <property type="entry name" value="ARM repeat"/>
    <property type="match status" value="1"/>
</dbReference>
<dbReference type="InterPro" id="IPR056474">
    <property type="entry name" value="SEN1_barrel"/>
</dbReference>
<dbReference type="Pfam" id="PF12726">
    <property type="entry name" value="SEN1_N"/>
    <property type="match status" value="1"/>
</dbReference>
<keyword evidence="5" id="KW-0067">ATP-binding</keyword>
<feature type="domain" description="DNA2/NAM7 helicase-like C-terminal" evidence="9">
    <location>
        <begin position="1576"/>
        <end position="1775"/>
    </location>
</feature>
<dbReference type="InterPro" id="IPR045055">
    <property type="entry name" value="DNA2/NAM7-like"/>
</dbReference>
<evidence type="ECO:0000256" key="3">
    <source>
        <dbReference type="ARBA" id="ARBA00022801"/>
    </source>
</evidence>
<dbReference type="Proteomes" id="UP000287166">
    <property type="component" value="Unassembled WGS sequence"/>
</dbReference>
<evidence type="ECO:0000256" key="5">
    <source>
        <dbReference type="ARBA" id="ARBA00022840"/>
    </source>
</evidence>
<dbReference type="GO" id="GO:0001147">
    <property type="term" value="F:transcription termination site sequence-specific DNA binding"/>
    <property type="evidence" value="ECO:0007669"/>
    <property type="project" value="TreeGrafter"/>
</dbReference>
<keyword evidence="4 11" id="KW-0347">Helicase</keyword>
<evidence type="ECO:0000256" key="4">
    <source>
        <dbReference type="ARBA" id="ARBA00022806"/>
    </source>
</evidence>
<dbReference type="GeneID" id="38781842"/>
<feature type="region of interest" description="Disordered" evidence="6">
    <location>
        <begin position="856"/>
        <end position="876"/>
    </location>
</feature>
<comment type="similarity">
    <text evidence="1">Belongs to the DNA2/NAM7 helicase family.</text>
</comment>
<comment type="caution">
    <text evidence="11">The sequence shown here is derived from an EMBL/GenBank/DDBJ whole genome shotgun (WGS) entry which is preliminary data.</text>
</comment>
<dbReference type="Gene3D" id="3.40.50.300">
    <property type="entry name" value="P-loop containing nucleotide triphosphate hydrolases"/>
    <property type="match status" value="2"/>
</dbReference>
<sequence>MASSSPDNEKVKAEVTKLRDNPTNLPSEAVLALVCNYLIGPPQRPPEPRNVFEHWFCSRADDLTVQVATFLIRLHAYHSARVEVWRQQLRACLAQCCDCVRGLQEKKVSSRHTYFGAFSEETLRGFYDDFNQWELKIVLSGLAEVKILPDPVQPPRRTLSDAPAAIVYHMFSNLRIFQDTRILSVIHSHVPSTPISSWPADIPPPGLIFLRVDKMPEARRWAEQQLTMYKASPMAVKHFLPTYITVLATVIEAVMSGPPFSAVDGKNLSLQLAQDPDILWSGFPTILRFVPVEYLRFSQSMLFDLRHVVAGHIHDTGSHFVNVLKCFLLILTRMGPAMWEGETTEYPQMIFTSIKDNTRYLDALQSLETTRRDNWLFSWIETYLKTIGKLPIIKEVLPTIMQFLCEELQHERFQQVRPVAMTIAARIMFEVSSQSEKEGSCCHEDVVRAIMDIHASVFVSVAFARAYGDDSWAEARTQTRKAIKLILEKDVKNVLIAVSYLCGLSEQPVTLSPPTVREQVWRGMYENIQPGDSGGIAMMVSILAEIAHIDELKESALADRIANSGRAEAFRGAFTSVNHALSVICTGFGEAISRYLDLSMPSIIADLFRRTEVVKKVMILMFSPVEAIREPAQSLAGLAFDVEVRLDCFRALLERYPNAAMGGLMEFLRTYVRFANVSPEACSLSKALARCLTDIIDLLCSSPDGLLLKEDFLKSGVGSTLPAQLPEWWNLMTQALSVIFSKTPKWAIYFDNVDMILWMRDALIFGRDMLAQRRIIETGTLIQTRQAFQSGDRKLSRVGKCMVDNLQQVLSELARWLRLTDEELLHQSFALLESLLACFEETGVRPLPSTLQKLQKHIDDARKKDPKRPQTKLDTSRLARLQDAISSFDEEDEVQIISHKLPESKVPPIPSKHGAAEVKGRAASGQSIVRKPVIESSKPRPPVIRRPSAKPSVSSYYTAEDQKKLDSDISLPRLSRSKRPDGISPATSGHPHATSKRDIMPTRAAASVSPSSSENDESDDGGAGLASLSKLQKTPTIKKPAERRQVMLLDMPTHRQNHALERINKREDARRTQLRLKPDISSLHRTLLSWDYDNDGPDPPGEKLKLAPVPPRFTDPQHFRRIFEPMLLLECWTQLVESKTEPCDKYECRIASRQFIDDWLDMDITINENVGKDFKPSDADIVLLRHPGTRRCILGKVQSYRATSLGIQATVRCCTRNKDPGLQINTIWLLSKALSLATLHREYAALLALPCYDLCGAILHAEVSMPRVIDAKEVQRTMTEYKVNEPQARAILNSLQVKGFALIQGPPGTGKTSTICGLVHAFLSRRPKPATAIHAGRNASSADKEPVKKILLCAPSNAAINEIANRLKEGVCGAGQRAVCPKVVRVGTISSMISIKDISLEYLMDQKLNASQDGQNFMKDAGGEMVHLRAELESVKHLRQQKLEDMTAIHDNTAKTFALEEEVKKLNKQKMALIHQLDKLKDKQKSDSRTLDATRRRFRTEVLLEADVICSTLSGAAYEYLEELDFELVIIDEAAQAIELSSLIPLKYRCSRCIMVGDPQQLPPTVKSQEACKFGYNQSLFVRLQQRHPEAVNLLSIQYRMHPDISQLPSRLFYDRRLQDGPDMGTKTKRPWHSHTKLGTYRFFNVSQGRQEDGQGAGHSLINRAECQVAVALYNRLRHDCSSFDFDFKVGVISMYRGQIIELRRAFEQRFGADISGTVDFNTVDGFQGQEKDVIILSCVRAGPSVQSVGFLRDIRRMNVALTRAKSSLFVLGHAPTLERSDDMWRNIVEDARARSCLVEVDVAYFTSPATTQTPPSSPKAVKPQSKIEMSIPPGLHTPRELKSLINREAARSPKEPLGETEGTTSPTLKKGQKRPAADQEMELDKPAAASLPTQPPQDRPAPRPKLPPAKRPKPQPSLFIPKKRPVPEGGESGPNGSKRRH</sequence>
<feature type="domain" description="DNA2/NAM7 helicase helicase" evidence="8">
    <location>
        <begin position="1283"/>
        <end position="1569"/>
    </location>
</feature>
<dbReference type="GO" id="GO:0004386">
    <property type="term" value="F:helicase activity"/>
    <property type="evidence" value="ECO:0007669"/>
    <property type="project" value="UniProtKB-KW"/>
</dbReference>
<feature type="domain" description="Helicase SEN1 beta-barrel" evidence="10">
    <location>
        <begin position="1144"/>
        <end position="1232"/>
    </location>
</feature>
<gene>
    <name evidence="11" type="ORF">SCP_0701070</name>
</gene>
<evidence type="ECO:0000259" key="9">
    <source>
        <dbReference type="Pfam" id="PF13087"/>
    </source>
</evidence>
<name>A0A401GRS4_9APHY</name>
<dbReference type="InterPro" id="IPR047187">
    <property type="entry name" value="SF1_C_Upf1"/>
</dbReference>
<organism evidence="11 12">
    <name type="scientific">Sparassis crispa</name>
    <dbReference type="NCBI Taxonomy" id="139825"/>
    <lineage>
        <taxon>Eukaryota</taxon>
        <taxon>Fungi</taxon>
        <taxon>Dikarya</taxon>
        <taxon>Basidiomycota</taxon>
        <taxon>Agaricomycotina</taxon>
        <taxon>Agaricomycetes</taxon>
        <taxon>Polyporales</taxon>
        <taxon>Sparassidaceae</taxon>
        <taxon>Sparassis</taxon>
    </lineage>
</organism>
<dbReference type="GO" id="GO:0005524">
    <property type="term" value="F:ATP binding"/>
    <property type="evidence" value="ECO:0007669"/>
    <property type="project" value="UniProtKB-KW"/>
</dbReference>
<evidence type="ECO:0000313" key="12">
    <source>
        <dbReference type="Proteomes" id="UP000287166"/>
    </source>
</evidence>
<evidence type="ECO:0000259" key="7">
    <source>
        <dbReference type="Pfam" id="PF12726"/>
    </source>
</evidence>
<dbReference type="InterPro" id="IPR041679">
    <property type="entry name" value="DNA2/NAM7-like_C"/>
</dbReference>
<feature type="compositionally biased region" description="Pro residues" evidence="6">
    <location>
        <begin position="1894"/>
        <end position="1908"/>
    </location>
</feature>
<evidence type="ECO:0000259" key="8">
    <source>
        <dbReference type="Pfam" id="PF13086"/>
    </source>
</evidence>
<dbReference type="FunFam" id="3.40.50.300:FF:000326">
    <property type="entry name" value="P-loop containing nucleoside triphosphate hydrolase"/>
    <property type="match status" value="1"/>
</dbReference>
<dbReference type="InterPro" id="IPR027417">
    <property type="entry name" value="P-loop_NTPase"/>
</dbReference>
<dbReference type="SUPFAM" id="SSF52540">
    <property type="entry name" value="P-loop containing nucleoside triphosphate hydrolases"/>
    <property type="match status" value="1"/>
</dbReference>
<protein>
    <submittedName>
        <fullName evidence="11">Helicase SEN1</fullName>
    </submittedName>
</protein>
<dbReference type="OrthoDB" id="6513042at2759"/>
<feature type="region of interest" description="Disordered" evidence="6">
    <location>
        <begin position="902"/>
        <end position="1042"/>
    </location>
</feature>
<feature type="compositionally biased region" description="Basic and acidic residues" evidence="6">
    <location>
        <begin position="1849"/>
        <end position="1858"/>
    </location>
</feature>
<dbReference type="GO" id="GO:0016787">
    <property type="term" value="F:hydrolase activity"/>
    <property type="evidence" value="ECO:0007669"/>
    <property type="project" value="UniProtKB-KW"/>
</dbReference>
<dbReference type="InterPro" id="IPR016024">
    <property type="entry name" value="ARM-type_fold"/>
</dbReference>
<dbReference type="RefSeq" id="XP_027615838.1">
    <property type="nucleotide sequence ID" value="XM_027760037.1"/>
</dbReference>
<dbReference type="Pfam" id="PF13086">
    <property type="entry name" value="AAA_11"/>
    <property type="match status" value="1"/>
</dbReference>
<dbReference type="EMBL" id="BFAD01000007">
    <property type="protein sequence ID" value="GBE84925.1"/>
    <property type="molecule type" value="Genomic_DNA"/>
</dbReference>
<dbReference type="InterPro" id="IPR024481">
    <property type="entry name" value="Helicase_Sen1_N"/>
</dbReference>
<keyword evidence="3" id="KW-0378">Hydrolase</keyword>
<accession>A0A401GRS4</accession>
<proteinExistence type="inferred from homology"/>
<evidence type="ECO:0000256" key="1">
    <source>
        <dbReference type="ARBA" id="ARBA00007913"/>
    </source>
</evidence>
<dbReference type="FunCoup" id="A0A401GRS4">
    <property type="interactions" value="98"/>
</dbReference>
<keyword evidence="12" id="KW-1185">Reference proteome</keyword>
<reference evidence="11 12" key="1">
    <citation type="journal article" date="2018" name="Sci. Rep.">
        <title>Genome sequence of the cauliflower mushroom Sparassis crispa (Hanabiratake) and its association with beneficial usage.</title>
        <authorList>
            <person name="Kiyama R."/>
            <person name="Furutani Y."/>
            <person name="Kawaguchi K."/>
            <person name="Nakanishi T."/>
        </authorList>
    </citation>
    <scope>NUCLEOTIDE SEQUENCE [LARGE SCALE GENOMIC DNA]</scope>
</reference>
<dbReference type="GO" id="GO:0016604">
    <property type="term" value="C:nuclear body"/>
    <property type="evidence" value="ECO:0007669"/>
    <property type="project" value="TreeGrafter"/>
</dbReference>
<feature type="domain" description="Helicase Sen1 N-terminal" evidence="7">
    <location>
        <begin position="85"/>
        <end position="829"/>
    </location>
</feature>
<evidence type="ECO:0000256" key="6">
    <source>
        <dbReference type="SAM" id="MobiDB-lite"/>
    </source>
</evidence>
<dbReference type="PANTHER" id="PTHR10887">
    <property type="entry name" value="DNA2/NAM7 HELICASE FAMILY"/>
    <property type="match status" value="1"/>
</dbReference>
<dbReference type="CDD" id="cd18808">
    <property type="entry name" value="SF1_C_Upf1"/>
    <property type="match status" value="1"/>
</dbReference>